<feature type="transmembrane region" description="Helical" evidence="1">
    <location>
        <begin position="550"/>
        <end position="570"/>
    </location>
</feature>
<feature type="transmembrane region" description="Helical" evidence="1">
    <location>
        <begin position="582"/>
        <end position="601"/>
    </location>
</feature>
<dbReference type="InterPro" id="IPR021280">
    <property type="entry name" value="TMEM260-like"/>
</dbReference>
<feature type="transmembrane region" description="Helical" evidence="1">
    <location>
        <begin position="7"/>
        <end position="24"/>
    </location>
</feature>
<sequence>MKNKVNVTGWLVFLITFIVYYFSVERTGSLWDCGEFVLGAYKLQVVHPPGAPLFLLVGRMFAWIATVFSSEPSNIAFAVNLMSGICSAFAAMFVCWITIIFGKIAIYGRDNEEVASHDISILGAGLVAGLATAFCSSIWFSAVEGEVYSMSTMFTCLTLWAAVKWHYLPDKPSNDSWLIFSFYAAGLSIGVHLLSLLAFPTMAVLYYHKKYKNHTFLGFCIAALIGVISIVLFQGIVISGIPQLWSMYEMFCVNTLGLPFHSGLIPTLITLFALFYFGFKYTRNRGLDLAHKLVFTCMLLAISYSTVGVVILRAMANPPINMNAPDDVVRLLPYLNREQYGDRSLLKGPHFDAKPIDTKSTDRYGRVGNEYKIVDRKFDYVFAKKDQILLPRIGSNDQGRVQLHRMWMDYLIGRKEGTPTEEYNLKFLMTYQFGWMYWRYFFWNFVGKENGEQGYYPWDKKDGHWLSGISSIDSKRLYNQDQLPRVIKTDHSRNRYFFLPLIFGILGTIFHLRKSKQDFMALGFLWLITGLGLCFFTNSPPNEPRERDYILAGSMFTFCIWIGMGVLFLVDLFKSRLKLSSSVSGIIATLIVLSAPIIMGFQNFDDHSRNGITAARDYAINILESCQPNAIIFTYGDNDTYPVWYAQEVENIRRDVRVINLSLIAVDWYIDAQRRKINESPAIKMSIPSDKLRGSLRNQVFYYNPAGDNADVDMTASQFLKFIGEDHKISAGSGRDFETYMPTRKVSIEFNQQRAIEMGLVKPDDTTFVSRVPVVLNGNYITKDDIAVLDIINSNINDRPVYFSVTCQGEKLMGLDDYVSVEGLALRIVPTKSPSEKNMYIYGSGKMDIEKSYDAIMNKYRWGNFDKKELFVDHSYAPSIQGLRMTMMRLCAGLEAQGDKERAGNVAAKFFESFPNMNFQYDVRVMPFIQTLMAAGRKDEAKKHLKILAIETEDMMNFYNSLSPEDLASSFASDKNYTASAVREILQRSKELQDPEFEKEMQTLLSKFQSTPVNN</sequence>
<comment type="caution">
    <text evidence="2">The sequence shown here is derived from an EMBL/GenBank/DDBJ whole genome shotgun (WGS) entry which is preliminary data.</text>
</comment>
<proteinExistence type="predicted"/>
<organism evidence="2 3">
    <name type="scientific">Candidatus Defluviibacterium haderslevense</name>
    <dbReference type="NCBI Taxonomy" id="2981993"/>
    <lineage>
        <taxon>Bacteria</taxon>
        <taxon>Pseudomonadati</taxon>
        <taxon>Bacteroidota</taxon>
        <taxon>Saprospiria</taxon>
        <taxon>Saprospirales</taxon>
        <taxon>Saprospiraceae</taxon>
        <taxon>Candidatus Defluviibacterium</taxon>
    </lineage>
</organism>
<protein>
    <submittedName>
        <fullName evidence="2">DUF2723 domain-containing protein</fullName>
    </submittedName>
</protein>
<feature type="transmembrane region" description="Helical" evidence="1">
    <location>
        <begin position="289"/>
        <end position="312"/>
    </location>
</feature>
<keyword evidence="1" id="KW-1133">Transmembrane helix</keyword>
<dbReference type="Proteomes" id="UP000808349">
    <property type="component" value="Unassembled WGS sequence"/>
</dbReference>
<feature type="transmembrane region" description="Helical" evidence="1">
    <location>
        <begin position="496"/>
        <end position="512"/>
    </location>
</feature>
<feature type="transmembrane region" description="Helical" evidence="1">
    <location>
        <begin position="180"/>
        <end position="207"/>
    </location>
</feature>
<gene>
    <name evidence="2" type="ORF">IPO85_01750</name>
</gene>
<dbReference type="InterPro" id="IPR052724">
    <property type="entry name" value="GT117_domain-containing"/>
</dbReference>
<keyword evidence="1" id="KW-0472">Membrane</keyword>
<dbReference type="AlphaFoldDB" id="A0A9D7XG09"/>
<name>A0A9D7XG09_9BACT</name>
<feature type="transmembrane region" description="Helical" evidence="1">
    <location>
        <begin position="81"/>
        <end position="107"/>
    </location>
</feature>
<dbReference type="EMBL" id="JADKFW010000004">
    <property type="protein sequence ID" value="MBK9716248.1"/>
    <property type="molecule type" value="Genomic_DNA"/>
</dbReference>
<feature type="transmembrane region" description="Helical" evidence="1">
    <location>
        <begin position="519"/>
        <end position="538"/>
    </location>
</feature>
<evidence type="ECO:0000256" key="1">
    <source>
        <dbReference type="SAM" id="Phobius"/>
    </source>
</evidence>
<accession>A0A9D7XG09</accession>
<feature type="transmembrane region" description="Helical" evidence="1">
    <location>
        <begin position="258"/>
        <end position="277"/>
    </location>
</feature>
<dbReference type="PANTHER" id="PTHR16214:SF3">
    <property type="entry name" value="TRANSMEMBRANE PROTEIN 260"/>
    <property type="match status" value="1"/>
</dbReference>
<feature type="transmembrane region" description="Helical" evidence="1">
    <location>
        <begin position="216"/>
        <end position="238"/>
    </location>
</feature>
<feature type="transmembrane region" description="Helical" evidence="1">
    <location>
        <begin position="119"/>
        <end position="140"/>
    </location>
</feature>
<dbReference type="Pfam" id="PF11028">
    <property type="entry name" value="TMEM260-like"/>
    <property type="match status" value="1"/>
</dbReference>
<reference evidence="2 3" key="1">
    <citation type="submission" date="2020-10" db="EMBL/GenBank/DDBJ databases">
        <title>Connecting structure to function with the recovery of over 1000 high-quality activated sludge metagenome-assembled genomes encoding full-length rRNA genes using long-read sequencing.</title>
        <authorList>
            <person name="Singleton C.M."/>
            <person name="Petriglieri F."/>
            <person name="Kristensen J.M."/>
            <person name="Kirkegaard R.H."/>
            <person name="Michaelsen T.Y."/>
            <person name="Andersen M.H."/>
            <person name="Karst S.M."/>
            <person name="Dueholm M.S."/>
            <person name="Nielsen P.H."/>
            <person name="Albertsen M."/>
        </authorList>
    </citation>
    <scope>NUCLEOTIDE SEQUENCE [LARGE SCALE GENOMIC DNA]</scope>
    <source>
        <strain evidence="2">Ribe_18-Q3-R11-54_BAT3C.373</strain>
    </source>
</reference>
<evidence type="ECO:0000313" key="2">
    <source>
        <dbReference type="EMBL" id="MBK9716248.1"/>
    </source>
</evidence>
<dbReference type="PANTHER" id="PTHR16214">
    <property type="entry name" value="TRANSMEMBRANE PROTEIN 260"/>
    <property type="match status" value="1"/>
</dbReference>
<evidence type="ECO:0000313" key="3">
    <source>
        <dbReference type="Proteomes" id="UP000808349"/>
    </source>
</evidence>
<keyword evidence="1" id="KW-0812">Transmembrane</keyword>